<dbReference type="InterPro" id="IPR001841">
    <property type="entry name" value="Znf_RING"/>
</dbReference>
<feature type="compositionally biased region" description="Low complexity" evidence="7">
    <location>
        <begin position="749"/>
        <end position="805"/>
    </location>
</feature>
<feature type="compositionally biased region" description="Low complexity" evidence="7">
    <location>
        <begin position="1075"/>
        <end position="1088"/>
    </location>
</feature>
<reference evidence="9" key="1">
    <citation type="submission" date="2015-10" db="EMBL/GenBank/DDBJ databases">
        <title>EvidentialGene: Evidence-directed Construction of Complete mRNA Transcriptomes without Genomes.</title>
        <authorList>
            <person name="Gilbert D.G."/>
        </authorList>
    </citation>
    <scope>NUCLEOTIDE SEQUENCE</scope>
</reference>
<evidence type="ECO:0000256" key="4">
    <source>
        <dbReference type="ARBA" id="ARBA00022833"/>
    </source>
</evidence>
<feature type="compositionally biased region" description="Low complexity" evidence="7">
    <location>
        <begin position="696"/>
        <end position="712"/>
    </location>
</feature>
<dbReference type="GO" id="GO:0043161">
    <property type="term" value="P:proteasome-mediated ubiquitin-dependent protein catabolic process"/>
    <property type="evidence" value="ECO:0007669"/>
    <property type="project" value="TreeGrafter"/>
</dbReference>
<evidence type="ECO:0000256" key="3">
    <source>
        <dbReference type="ARBA" id="ARBA00022771"/>
    </source>
</evidence>
<dbReference type="EMBL" id="GDIQ01085534">
    <property type="protein sequence ID" value="JAN09203.1"/>
    <property type="molecule type" value="Transcribed_RNA"/>
</dbReference>
<dbReference type="PANTHER" id="PTHR24104:SF47">
    <property type="entry name" value="E3 UBIQUITIN-PROTEIN LIGASE NHLRC1"/>
    <property type="match status" value="1"/>
</dbReference>
<dbReference type="Pfam" id="PF01436">
    <property type="entry name" value="NHL"/>
    <property type="match status" value="6"/>
</dbReference>
<dbReference type="EMBL" id="GDIQ01068303">
    <property type="protein sequence ID" value="JAN26434.1"/>
    <property type="molecule type" value="Transcribed_RNA"/>
</dbReference>
<feature type="compositionally biased region" description="Polar residues" evidence="7">
    <location>
        <begin position="991"/>
        <end position="1000"/>
    </location>
</feature>
<dbReference type="PANTHER" id="PTHR24104">
    <property type="entry name" value="E3 UBIQUITIN-PROTEIN LIGASE NHLRC1-RELATED"/>
    <property type="match status" value="1"/>
</dbReference>
<accession>A0A0P5GBQ7</accession>
<dbReference type="FunFam" id="3.30.40.10:FF:000185">
    <property type="entry name" value="RING finger protein nhl-1"/>
    <property type="match status" value="1"/>
</dbReference>
<dbReference type="InterPro" id="IPR011042">
    <property type="entry name" value="6-blade_b-propeller_TolB-like"/>
</dbReference>
<feature type="repeat" description="NHL" evidence="6">
    <location>
        <begin position="1288"/>
        <end position="1331"/>
    </location>
</feature>
<dbReference type="InterPro" id="IPR001258">
    <property type="entry name" value="NHL_repeat"/>
</dbReference>
<feature type="compositionally biased region" description="Basic and acidic residues" evidence="7">
    <location>
        <begin position="338"/>
        <end position="355"/>
    </location>
</feature>
<evidence type="ECO:0000259" key="8">
    <source>
        <dbReference type="PROSITE" id="PS50089"/>
    </source>
</evidence>
<name>A0A0P5GBQ7_9CRUS</name>
<dbReference type="GO" id="GO:0008270">
    <property type="term" value="F:zinc ion binding"/>
    <property type="evidence" value="ECO:0007669"/>
    <property type="project" value="UniProtKB-KW"/>
</dbReference>
<dbReference type="Gene3D" id="2.120.10.30">
    <property type="entry name" value="TolB, C-terminal domain"/>
    <property type="match status" value="3"/>
</dbReference>
<dbReference type="InterPro" id="IPR050952">
    <property type="entry name" value="TRIM-NHL_E3_ligases"/>
</dbReference>
<dbReference type="GO" id="GO:0000209">
    <property type="term" value="P:protein polyubiquitination"/>
    <property type="evidence" value="ECO:0007669"/>
    <property type="project" value="TreeGrafter"/>
</dbReference>
<feature type="domain" description="RING-type" evidence="8">
    <location>
        <begin position="10"/>
        <end position="52"/>
    </location>
</feature>
<feature type="compositionally biased region" description="Low complexity" evidence="7">
    <location>
        <begin position="861"/>
        <end position="874"/>
    </location>
</feature>
<feature type="compositionally biased region" description="Low complexity" evidence="7">
    <location>
        <begin position="1127"/>
        <end position="1141"/>
    </location>
</feature>
<organism evidence="9">
    <name type="scientific">Daphnia magna</name>
    <dbReference type="NCBI Taxonomy" id="35525"/>
    <lineage>
        <taxon>Eukaryota</taxon>
        <taxon>Metazoa</taxon>
        <taxon>Ecdysozoa</taxon>
        <taxon>Arthropoda</taxon>
        <taxon>Crustacea</taxon>
        <taxon>Branchiopoda</taxon>
        <taxon>Diplostraca</taxon>
        <taxon>Cladocera</taxon>
        <taxon>Anomopoda</taxon>
        <taxon>Daphniidae</taxon>
        <taxon>Daphnia</taxon>
    </lineage>
</organism>
<feature type="compositionally biased region" description="Gly residues" evidence="7">
    <location>
        <begin position="1005"/>
        <end position="1015"/>
    </location>
</feature>
<feature type="compositionally biased region" description="Polar residues" evidence="7">
    <location>
        <begin position="1211"/>
        <end position="1224"/>
    </location>
</feature>
<dbReference type="Gene3D" id="3.30.40.10">
    <property type="entry name" value="Zinc/RING finger domain, C3HC4 (zinc finger)"/>
    <property type="match status" value="1"/>
</dbReference>
<evidence type="ECO:0000313" key="9">
    <source>
        <dbReference type="EMBL" id="JAN26434.1"/>
    </source>
</evidence>
<feature type="compositionally biased region" description="Polar residues" evidence="7">
    <location>
        <begin position="1171"/>
        <end position="1193"/>
    </location>
</feature>
<feature type="compositionally biased region" description="Low complexity" evidence="7">
    <location>
        <begin position="312"/>
        <end position="321"/>
    </location>
</feature>
<keyword evidence="4" id="KW-0862">Zinc</keyword>
<dbReference type="EMBL" id="GDIQ01068306">
    <property type="protein sequence ID" value="JAN26431.1"/>
    <property type="molecule type" value="Transcribed_RNA"/>
</dbReference>
<evidence type="ECO:0000256" key="7">
    <source>
        <dbReference type="SAM" id="MobiDB-lite"/>
    </source>
</evidence>
<feature type="compositionally biased region" description="Polar residues" evidence="7">
    <location>
        <begin position="738"/>
        <end position="748"/>
    </location>
</feature>
<dbReference type="CDD" id="cd14954">
    <property type="entry name" value="NHL_TRIM71_like"/>
    <property type="match status" value="1"/>
</dbReference>
<proteinExistence type="predicted"/>
<feature type="compositionally biased region" description="Acidic residues" evidence="7">
    <location>
        <begin position="1051"/>
        <end position="1071"/>
    </location>
</feature>
<sequence length="1563" mass="166732">MEQFDQLLTCCVCLDRYRNPKLLPCQHSFCMEPCMEGLINYVTRQVKCPECRAEHRIPYQGIAAYPTNVTLQRFLELHIEITGELPDPTSGQVMERCGVCSEKNYCTLCCHCDKKVCADCKEGHLDILRREIARVNNQVRRTLPRLQDALGVIDKNSNQLEVNCRAIVEEVDGLYRRLSKALKDRTDFIKSEIEVFMAKELKALKGLRANLEHEISNFDSNSEFAEKHVTAGTSGTDGGSSSTSTSSSNTVCWDDNELMDTKDIFLRTMEFIRNFETETGDYHRRVRFFVPQDPNQLSNTLANLGELTILAGPSSSSSGPYQPGPPQPPSLGPGLMRSKSDHRVAAQFRQQEERYNAAYGSDNNDDLGGGSGRPRYFGERHGSISTRAVDRYDTSSRRNDYGDYEEPSDIGRRKFRSRFMRHHDSGDSDNEPAGRSVRFQAGETGTSDSAANKKERQRVLDTEDAARGPLSGITRLSDSPRVIKRLQEVGRKKKATPPSTLNLSTPAAPVHQSLASPSRVPPRPTAAARQVSEEDEIAKIKKQNKGQEASADGSTRKADGGASVPSTPTGSADRPRFTSQQNSSSTEQQKAPSASRQTSTTSASEKPTTESATSSGATPAPETAEEARTRRRSLLASTKSGTPSETESSSRQTTDRTPIASSYAAAVASRTSSPADDSSDRLSRRVGRVSTERFNKSSSESSTSAESSTHSSPVRNTGAAFSTVELKNRFGGGISAGRKSSTGSTNGDASASMATTATRSRFGNTSGGATSPSSGAGRFGSSSGTASSAATTSVASSNGTAAGVAPHRFQSRFLGRAGTPTAEASRGSENSQSSSSDDSSDSSESDSADKPATGKNAAVSKTAVAPKPTTTPAATKDRELARTDIGPLLARSAQARDTSTYPSSISNSNHTSASSAGNSRPTTTSDSPSSYTPRSRATAASTASTSSSSRPYSSTSRYGTDSTTTGSALSRSRTGSALADDMENKYPLTSKYLNRSRANLSSDTGGYGADSGGYHGSSSSASSSTPRYSQTRGYQSRFLNKSKSSAALDCAPDDNNEMVDDDEDNVDDNGDDNSKSSAPSAASASSASQPLLVVSGDERYPSGRSRYAALKDRRSRLARSKSSHDVGPPASLGLAAPSSSSNELTVGDGGVGAKATDPHYYGQLGGEVGDTGTSSLEPTSPTAEAGSGSSLSTWARYLKNKYGPRNKEGEGQNQQPSSTTNSDPSAAGGSKQQQQAHPASRFSRARSTGVSGNNAANGRNDSDEITGPSSGLITSSSRHQYMQKRKVLMKIGTRGSEAGSFTWPRGVAVAPDNSIVVADSSNHRVQVFDSTGHFLKEFGYYGNGEGEFDCLAGVAINRIGQYIIADRYNHRIQVFDPSGRFLRVFGSQGTSDGKFSYPWGVTTDALGFIYVCDKENHRVQVFQSDGTFVGKFGTMGNRPGQLEHPHYIAVSSTNRVIVSDSNNHRIQVFDVNGKVIATFGVEGADEGQFKFPRGVAVDDQGYIVVADSGNNRIQVFTADGVFVKAFGCWGCGDGEFKGLEGIAVMSNGNIVCADRENHRIQVF</sequence>
<dbReference type="FunFam" id="2.120.10.30:FF:000013">
    <property type="entry name" value="E3 ubiquitin-protein ligase TRIM71"/>
    <property type="match status" value="2"/>
</dbReference>
<feature type="repeat" description="NHL" evidence="6">
    <location>
        <begin position="1382"/>
        <end position="1425"/>
    </location>
</feature>
<feature type="compositionally biased region" description="Basic and acidic residues" evidence="7">
    <location>
        <begin position="376"/>
        <end position="401"/>
    </location>
</feature>
<feature type="compositionally biased region" description="Low complexity" evidence="7">
    <location>
        <begin position="1016"/>
        <end position="1025"/>
    </location>
</feature>
<feature type="compositionally biased region" description="Polar residues" evidence="7">
    <location>
        <begin position="605"/>
        <end position="616"/>
    </location>
</feature>
<evidence type="ECO:0000256" key="1">
    <source>
        <dbReference type="ARBA" id="ARBA00022723"/>
    </source>
</evidence>
<feature type="compositionally biased region" description="Low complexity" evidence="7">
    <location>
        <begin position="828"/>
        <end position="837"/>
    </location>
</feature>
<dbReference type="FunFam" id="2.120.10.30:FF:000037">
    <property type="entry name" value="Uncharacterized protein, isoform E"/>
    <property type="match status" value="1"/>
</dbReference>
<dbReference type="EMBL" id="GDIQ01068305">
    <property type="protein sequence ID" value="JAN26432.1"/>
    <property type="molecule type" value="Transcribed_RNA"/>
</dbReference>
<dbReference type="OrthoDB" id="342730at2759"/>
<dbReference type="SUPFAM" id="SSF101898">
    <property type="entry name" value="NHL repeat"/>
    <property type="match status" value="1"/>
</dbReference>
<dbReference type="InterPro" id="IPR013083">
    <property type="entry name" value="Znf_RING/FYVE/PHD"/>
</dbReference>
<dbReference type="SUPFAM" id="SSF57850">
    <property type="entry name" value="RING/U-box"/>
    <property type="match status" value="1"/>
</dbReference>
<dbReference type="EMBL" id="GDIQ01083979">
    <property type="protein sequence ID" value="JAN10758.1"/>
    <property type="molecule type" value="Transcribed_RNA"/>
</dbReference>
<feature type="repeat" description="NHL" evidence="6">
    <location>
        <begin position="1335"/>
        <end position="1378"/>
    </location>
</feature>
<evidence type="ECO:0000256" key="2">
    <source>
        <dbReference type="ARBA" id="ARBA00022737"/>
    </source>
</evidence>
<feature type="compositionally biased region" description="Basic and acidic residues" evidence="7">
    <location>
        <begin position="451"/>
        <end position="466"/>
    </location>
</feature>
<keyword evidence="2" id="KW-0677">Repeat</keyword>
<feature type="compositionally biased region" description="Polar residues" evidence="7">
    <location>
        <begin position="639"/>
        <end position="660"/>
    </location>
</feature>
<feature type="compositionally biased region" description="Polar residues" evidence="7">
    <location>
        <begin position="1026"/>
        <end position="1045"/>
    </location>
</feature>
<feature type="region of interest" description="Disordered" evidence="7">
    <location>
        <begin position="310"/>
        <end position="1279"/>
    </location>
</feature>
<feature type="compositionally biased region" description="Low complexity" evidence="7">
    <location>
        <begin position="903"/>
        <end position="958"/>
    </location>
</feature>
<feature type="compositionally biased region" description="Polar residues" evidence="7">
    <location>
        <begin position="959"/>
        <end position="975"/>
    </location>
</feature>
<dbReference type="PROSITE" id="PS50089">
    <property type="entry name" value="ZF_RING_2"/>
    <property type="match status" value="1"/>
</dbReference>
<dbReference type="SMART" id="SM00184">
    <property type="entry name" value="RING"/>
    <property type="match status" value="1"/>
</dbReference>
<feature type="compositionally biased region" description="Low complexity" evidence="7">
    <location>
        <begin position="578"/>
        <end position="604"/>
    </location>
</feature>
<feature type="repeat" description="NHL" evidence="6">
    <location>
        <begin position="1429"/>
        <end position="1472"/>
    </location>
</feature>
<protein>
    <submittedName>
        <fullName evidence="9">Tripartite motif-containing protein</fullName>
    </submittedName>
</protein>
<feature type="compositionally biased region" description="Low complexity" evidence="7">
    <location>
        <begin position="239"/>
        <end position="248"/>
    </location>
</feature>
<feature type="compositionally biased region" description="Polar residues" evidence="7">
    <location>
        <begin position="1267"/>
        <end position="1279"/>
    </location>
</feature>
<evidence type="ECO:0000256" key="5">
    <source>
        <dbReference type="PROSITE-ProRule" id="PRU00175"/>
    </source>
</evidence>
<dbReference type="GO" id="GO:0061630">
    <property type="term" value="F:ubiquitin protein ligase activity"/>
    <property type="evidence" value="ECO:0007669"/>
    <property type="project" value="TreeGrafter"/>
</dbReference>
<feature type="repeat" description="NHL" evidence="6">
    <location>
        <begin position="1526"/>
        <end position="1563"/>
    </location>
</feature>
<feature type="repeat" description="NHL" evidence="6">
    <location>
        <begin position="1476"/>
        <end position="1519"/>
    </location>
</feature>
<keyword evidence="1" id="KW-0479">Metal-binding</keyword>
<dbReference type="CDD" id="cd16524">
    <property type="entry name" value="RING-HC_NHL-1-like"/>
    <property type="match status" value="1"/>
</dbReference>
<dbReference type="PROSITE" id="PS51125">
    <property type="entry name" value="NHL"/>
    <property type="match status" value="6"/>
</dbReference>
<feature type="region of interest" description="Disordered" evidence="7">
    <location>
        <begin position="230"/>
        <end position="249"/>
    </location>
</feature>
<feature type="compositionally biased region" description="Polar residues" evidence="7">
    <location>
        <begin position="1245"/>
        <end position="1259"/>
    </location>
</feature>
<keyword evidence="3 5" id="KW-0863">Zinc-finger</keyword>
<feature type="compositionally biased region" description="Pro residues" evidence="7">
    <location>
        <begin position="322"/>
        <end position="331"/>
    </location>
</feature>
<evidence type="ECO:0000256" key="6">
    <source>
        <dbReference type="PROSITE-ProRule" id="PRU00504"/>
    </source>
</evidence>